<dbReference type="EMBL" id="CM046103">
    <property type="protein sequence ID" value="KAI8427345.1"/>
    <property type="molecule type" value="Genomic_DNA"/>
</dbReference>
<name>A0ACC0JTR5_CHOFU</name>
<gene>
    <name evidence="1" type="ORF">MSG28_001921</name>
</gene>
<sequence>MLVRGSLNIQFKLERYPLMKSTLRPEPAQLQNPESFQLKLQNRFECLCSDVDDYNDGFVEAVHTVGSNFFKIRHTINNRLSRSGLRLMEVRREMLLQSSGEVTLVAIGSSIGRQISKSLKRDVRRFNTKSIEEAIKRNRGSKVFTRDLSGSQSRLMKLKTDDGRIISSKPELLGEVIQKTEGYNLPLCLAFVNHEKAFDSIETWAVLQALQRCQLDYRYIEVLKCLYKNATMAVRPNDQSTKPIPLQRGVRQGDVISPKLFTAALEDAFKVLGWKGRGININGGLSLAPPTLRLPLAPRTLRLPLTPSPWHSLPRGTMSLTSALNLANAAAAAGAGKKAAQVQLQAELATDEEWAKFLLRDGLLVVDVYSEWCGPCIGMVGNLKKIKVEIGGDNLHLAVAKADTIECLKRFRNRSEPTWMFIAAGQLVNIIFGADAPRLARTIEEELRNEELAKKGERERPQRAPHELTPEEQEVALAQEKLEAERRQREAEAAAAAREARRELRARRIEQHFADVCAGLLLPHAQKHLRKVSDALEPIGVVVADKCPILLGKLEARRLAVEEPELGAPAAAATLAERPALALLLKKLPEKEGDVIELCRRALYGDGAGDEEAPKKLVVDELRMDGIPGLYVPANRQQRAAVLDLLFPKWSPSPPSPPLVAMVFGAWQRVAVLAAAAKVAPRVLLHGFFADGSVAAPRLLCKTLEKYEERPEKDYCETIVLQVAVGLAEPELAEPSDLFEPGPPPGLLALGPVHVSPDAVEGAEECARFFPPGYLEPEEKPKPKIKKKKKKRHETKEESAVDSSLSAAPSTEAEASAEAPAEDEPEPDEEPEEDEESAVDKATSPPPAEA</sequence>
<evidence type="ECO:0000313" key="2">
    <source>
        <dbReference type="Proteomes" id="UP001064048"/>
    </source>
</evidence>
<proteinExistence type="predicted"/>
<dbReference type="Proteomes" id="UP001064048">
    <property type="component" value="Chromosome 3"/>
</dbReference>
<organism evidence="1 2">
    <name type="scientific">Choristoneura fumiferana</name>
    <name type="common">Spruce budworm moth</name>
    <name type="synonym">Archips fumiferana</name>
    <dbReference type="NCBI Taxonomy" id="7141"/>
    <lineage>
        <taxon>Eukaryota</taxon>
        <taxon>Metazoa</taxon>
        <taxon>Ecdysozoa</taxon>
        <taxon>Arthropoda</taxon>
        <taxon>Hexapoda</taxon>
        <taxon>Insecta</taxon>
        <taxon>Pterygota</taxon>
        <taxon>Neoptera</taxon>
        <taxon>Endopterygota</taxon>
        <taxon>Lepidoptera</taxon>
        <taxon>Glossata</taxon>
        <taxon>Ditrysia</taxon>
        <taxon>Tortricoidea</taxon>
        <taxon>Tortricidae</taxon>
        <taxon>Tortricinae</taxon>
        <taxon>Choristoneura</taxon>
    </lineage>
</organism>
<evidence type="ECO:0000313" key="1">
    <source>
        <dbReference type="EMBL" id="KAI8427345.1"/>
    </source>
</evidence>
<protein>
    <submittedName>
        <fullName evidence="1">Uncharacterized protein</fullName>
    </submittedName>
</protein>
<comment type="caution">
    <text evidence="1">The sequence shown here is derived from an EMBL/GenBank/DDBJ whole genome shotgun (WGS) entry which is preliminary data.</text>
</comment>
<keyword evidence="2" id="KW-1185">Reference proteome</keyword>
<accession>A0ACC0JTR5</accession>
<reference evidence="1 2" key="1">
    <citation type="journal article" date="2022" name="Genome Biol. Evol.">
        <title>The Spruce Budworm Genome: Reconstructing the Evolutionary History of Antifreeze Proteins.</title>
        <authorList>
            <person name="Beliveau C."/>
            <person name="Gagne P."/>
            <person name="Picq S."/>
            <person name="Vernygora O."/>
            <person name="Keeling C.I."/>
            <person name="Pinkney K."/>
            <person name="Doucet D."/>
            <person name="Wen F."/>
            <person name="Johnston J.S."/>
            <person name="Maaroufi H."/>
            <person name="Boyle B."/>
            <person name="Laroche J."/>
            <person name="Dewar K."/>
            <person name="Juretic N."/>
            <person name="Blackburn G."/>
            <person name="Nisole A."/>
            <person name="Brunet B."/>
            <person name="Brandao M."/>
            <person name="Lumley L."/>
            <person name="Duan J."/>
            <person name="Quan G."/>
            <person name="Lucarotti C.J."/>
            <person name="Roe A.D."/>
            <person name="Sperling F.A.H."/>
            <person name="Levesque R.C."/>
            <person name="Cusson M."/>
        </authorList>
    </citation>
    <scope>NUCLEOTIDE SEQUENCE [LARGE SCALE GENOMIC DNA]</scope>
    <source>
        <strain evidence="1">Glfc:IPQL:Cfum</strain>
    </source>
</reference>